<protein>
    <recommendedName>
        <fullName evidence="1">PiggyBac transposable element-derived protein domain-containing protein</fullName>
    </recommendedName>
</protein>
<evidence type="ECO:0000313" key="3">
    <source>
        <dbReference type="Proteomes" id="UP001159363"/>
    </source>
</evidence>
<dbReference type="EMBL" id="JARBHB010000001">
    <property type="protein sequence ID" value="KAJ8897951.1"/>
    <property type="molecule type" value="Genomic_DNA"/>
</dbReference>
<keyword evidence="3" id="KW-1185">Reference proteome</keyword>
<dbReference type="PANTHER" id="PTHR46599">
    <property type="entry name" value="PIGGYBAC TRANSPOSABLE ELEMENT-DERIVED PROTEIN 4"/>
    <property type="match status" value="1"/>
</dbReference>
<dbReference type="InterPro" id="IPR029526">
    <property type="entry name" value="PGBD"/>
</dbReference>
<organism evidence="2 3">
    <name type="scientific">Dryococelus australis</name>
    <dbReference type="NCBI Taxonomy" id="614101"/>
    <lineage>
        <taxon>Eukaryota</taxon>
        <taxon>Metazoa</taxon>
        <taxon>Ecdysozoa</taxon>
        <taxon>Arthropoda</taxon>
        <taxon>Hexapoda</taxon>
        <taxon>Insecta</taxon>
        <taxon>Pterygota</taxon>
        <taxon>Neoptera</taxon>
        <taxon>Polyneoptera</taxon>
        <taxon>Phasmatodea</taxon>
        <taxon>Verophasmatodea</taxon>
        <taxon>Anareolatae</taxon>
        <taxon>Phasmatidae</taxon>
        <taxon>Eurycanthinae</taxon>
        <taxon>Dryococelus</taxon>
    </lineage>
</organism>
<reference evidence="2 3" key="1">
    <citation type="submission" date="2023-02" db="EMBL/GenBank/DDBJ databases">
        <title>LHISI_Scaffold_Assembly.</title>
        <authorList>
            <person name="Stuart O.P."/>
            <person name="Cleave R."/>
            <person name="Magrath M.J.L."/>
            <person name="Mikheyev A.S."/>
        </authorList>
    </citation>
    <scope>NUCLEOTIDE SEQUENCE [LARGE SCALE GENOMIC DNA]</scope>
    <source>
        <strain evidence="2">Daus_M_001</strain>
        <tissue evidence="2">Leg muscle</tissue>
    </source>
</reference>
<name>A0ABQ9INN2_9NEOP</name>
<proteinExistence type="predicted"/>
<gene>
    <name evidence="2" type="ORF">PR048_003309</name>
</gene>
<feature type="domain" description="PiggyBac transposable element-derived protein" evidence="1">
    <location>
        <begin position="4"/>
        <end position="145"/>
    </location>
</feature>
<dbReference type="Proteomes" id="UP001159363">
    <property type="component" value="Chromosome 1"/>
</dbReference>
<comment type="caution">
    <text evidence="2">The sequence shown here is derived from an EMBL/GenBank/DDBJ whole genome shotgun (WGS) entry which is preliminary data.</text>
</comment>
<evidence type="ECO:0000313" key="2">
    <source>
        <dbReference type="EMBL" id="KAJ8897951.1"/>
    </source>
</evidence>
<dbReference type="Pfam" id="PF13843">
    <property type="entry name" value="DDE_Tnp_1_7"/>
    <property type="match status" value="1"/>
</dbReference>
<accession>A0ABQ9INN2</accession>
<dbReference type="PANTHER" id="PTHR46599:SF6">
    <property type="entry name" value="DUAL SPECIFICITY PHOSPHATASE 26"/>
    <property type="match status" value="1"/>
</dbReference>
<sequence length="229" mass="26637">MKFIRFDLKDQRPARLAKHKFALVSEVWDSFIKNCSLSYVLGANITVDEQLFPTKARCKFTQYMVNNKPDKFGIKFWLAADVDTKYFLNGFPYLGKDDNRPPNQSLQENVVMNLMAPYLGKGRNVTTDNFFTSVSLTEKLKIQSTSLGKSHNQSIFQKQCHFIMQPSMESYLLDQMARKYSEKAASRRWPLQVFYNILDLAGINTWVLFKQITGKKISRRVFLQMLSLE</sequence>
<evidence type="ECO:0000259" key="1">
    <source>
        <dbReference type="Pfam" id="PF13843"/>
    </source>
</evidence>